<keyword evidence="2" id="KW-1185">Reference proteome</keyword>
<dbReference type="Proteomes" id="UP000232883">
    <property type="component" value="Chromosome"/>
</dbReference>
<proteinExistence type="predicted"/>
<dbReference type="KEGG" id="spir:CWM47_15010"/>
<accession>A0A2K8YZK7</accession>
<gene>
    <name evidence="1" type="ORF">CWM47_15010</name>
</gene>
<dbReference type="OrthoDB" id="943576at2"/>
<name>A0A2K8YZK7_9BACT</name>
<organism evidence="1 2">
    <name type="scientific">Spirosoma pollinicola</name>
    <dbReference type="NCBI Taxonomy" id="2057025"/>
    <lineage>
        <taxon>Bacteria</taxon>
        <taxon>Pseudomonadati</taxon>
        <taxon>Bacteroidota</taxon>
        <taxon>Cytophagia</taxon>
        <taxon>Cytophagales</taxon>
        <taxon>Cytophagaceae</taxon>
        <taxon>Spirosoma</taxon>
    </lineage>
</organism>
<evidence type="ECO:0000313" key="2">
    <source>
        <dbReference type="Proteomes" id="UP000232883"/>
    </source>
</evidence>
<reference evidence="1 2" key="1">
    <citation type="submission" date="2017-11" db="EMBL/GenBank/DDBJ databases">
        <title>Taxonomic description and genome sequences of Spirosoma HA7 sp. nov., isolated from pollen microhabitat of Corylus avellana.</title>
        <authorList>
            <person name="Ambika Manirajan B."/>
            <person name="Suarez C."/>
            <person name="Ratering S."/>
            <person name="Geissler-Plaum R."/>
            <person name="Cardinale M."/>
            <person name="Sylvia S."/>
        </authorList>
    </citation>
    <scope>NUCLEOTIDE SEQUENCE [LARGE SCALE GENOMIC DNA]</scope>
    <source>
        <strain evidence="1 2">HA7</strain>
    </source>
</reference>
<dbReference type="AlphaFoldDB" id="A0A2K8YZK7"/>
<protein>
    <recommendedName>
        <fullName evidence="3">Outer membrane protein beta-barrel domain-containing protein</fullName>
    </recommendedName>
</protein>
<dbReference type="EMBL" id="CP025096">
    <property type="protein sequence ID" value="AUD03029.1"/>
    <property type="molecule type" value="Genomic_DNA"/>
</dbReference>
<evidence type="ECO:0008006" key="3">
    <source>
        <dbReference type="Google" id="ProtNLM"/>
    </source>
</evidence>
<sequence>MLNSNKHMRGYLHIIAWFVGLLTTGLTANGQQSVQVDSINAKRGPYTFVVSAGGGLSYYSTHLGIPNTLEQAHLSRFGAPGSLRLMWYPDHRLRMGLETGWTTMYSYRGLVANESAHVYVSTVPVLLVFSMPLAWLRGTDRSLTRRLAVTAGTGVYVNYSRLDYAGIVTSNTASPGWMAAASYTYPIGRRFRVAGELKWFDAVATENAAFTAEIQLVWRAFSW</sequence>
<evidence type="ECO:0000313" key="1">
    <source>
        <dbReference type="EMBL" id="AUD03029.1"/>
    </source>
</evidence>